<evidence type="ECO:0000256" key="2">
    <source>
        <dbReference type="ARBA" id="ARBA00008358"/>
    </source>
</evidence>
<keyword evidence="6 9" id="KW-0812">Transmembrane</keyword>
<protein>
    <recommendedName>
        <fullName evidence="9">Type II secretion system protein I</fullName>
        <shortName evidence="9">T2SS minor pseudopilin I</shortName>
    </recommendedName>
</protein>
<feature type="transmembrane region" description="Helical" evidence="9">
    <location>
        <begin position="12"/>
        <end position="30"/>
    </location>
</feature>
<evidence type="ECO:0000313" key="12">
    <source>
        <dbReference type="Proteomes" id="UP000176037"/>
    </source>
</evidence>
<dbReference type="InterPro" id="IPR012902">
    <property type="entry name" value="N_methyl_site"/>
</dbReference>
<organism evidence="11 12">
    <name type="scientific">Alteromonas lipolytica</name>
    <dbReference type="NCBI Taxonomy" id="1856405"/>
    <lineage>
        <taxon>Bacteria</taxon>
        <taxon>Pseudomonadati</taxon>
        <taxon>Pseudomonadota</taxon>
        <taxon>Gammaproteobacteria</taxon>
        <taxon>Alteromonadales</taxon>
        <taxon>Alteromonadaceae</taxon>
        <taxon>Alteromonas/Salinimonas group</taxon>
        <taxon>Alteromonas</taxon>
    </lineage>
</organism>
<dbReference type="STRING" id="1856405.BFC17_02185"/>
<sequence length="128" mass="14365">MGLSLRQRGMTLLEVMVALFIFAMTGTAIMKAASEHLSGVGQIEEISIATWVANNHLNQLQLERPWPLKNNRKGSAEMAERTWYWKQVVKDTGDSEFKAVEVSVSLNEDFNDTITTVVTYFAKPAEKS</sequence>
<comment type="PTM">
    <text evidence="9">Cleaved by prepilin peptidase.</text>
</comment>
<evidence type="ECO:0000313" key="11">
    <source>
        <dbReference type="EMBL" id="OFI33097.1"/>
    </source>
</evidence>
<evidence type="ECO:0000256" key="6">
    <source>
        <dbReference type="ARBA" id="ARBA00022692"/>
    </source>
</evidence>
<evidence type="ECO:0000256" key="8">
    <source>
        <dbReference type="ARBA" id="ARBA00023136"/>
    </source>
</evidence>
<comment type="similarity">
    <text evidence="2 9">Belongs to the GSP I family.</text>
</comment>
<dbReference type="Pfam" id="PF07963">
    <property type="entry name" value="N_methyl"/>
    <property type="match status" value="1"/>
</dbReference>
<dbReference type="GO" id="GO:0005886">
    <property type="term" value="C:plasma membrane"/>
    <property type="evidence" value="ECO:0007669"/>
    <property type="project" value="UniProtKB-SubCell"/>
</dbReference>
<comment type="function">
    <text evidence="9">Component of the type II secretion system required for the energy-dependent secretion of extracellular factors such as proteases and toxins from the periplasm.</text>
</comment>
<dbReference type="Gene3D" id="3.30.1300.30">
    <property type="entry name" value="GSPII I/J protein-like"/>
    <property type="match status" value="1"/>
</dbReference>
<feature type="domain" description="Type II secretion system protein GspI C-terminal" evidence="10">
    <location>
        <begin position="44"/>
        <end position="121"/>
    </location>
</feature>
<evidence type="ECO:0000256" key="7">
    <source>
        <dbReference type="ARBA" id="ARBA00022989"/>
    </source>
</evidence>
<accession>A0A1E8FAY7</accession>
<dbReference type="OrthoDB" id="6121517at2"/>
<keyword evidence="4 9" id="KW-0488">Methylation</keyword>
<comment type="caution">
    <text evidence="11">The sequence shown here is derived from an EMBL/GenBank/DDBJ whole genome shotgun (WGS) entry which is preliminary data.</text>
</comment>
<dbReference type="NCBIfam" id="TIGR02532">
    <property type="entry name" value="IV_pilin_GFxxxE"/>
    <property type="match status" value="1"/>
</dbReference>
<evidence type="ECO:0000256" key="4">
    <source>
        <dbReference type="ARBA" id="ARBA00022481"/>
    </source>
</evidence>
<keyword evidence="7 9" id="KW-1133">Transmembrane helix</keyword>
<dbReference type="InterPro" id="IPR010052">
    <property type="entry name" value="T2SS_protein-GspI"/>
</dbReference>
<dbReference type="InterPro" id="IPR045584">
    <property type="entry name" value="Pilin-like"/>
</dbReference>
<reference evidence="11 12" key="1">
    <citation type="submission" date="2016-09" db="EMBL/GenBank/DDBJ databases">
        <title>Alteromonas lipolytica, a new species isolated from sea water.</title>
        <authorList>
            <person name="Wu Y.-H."/>
            <person name="Cheng H."/>
            <person name="Xu X.-W."/>
        </authorList>
    </citation>
    <scope>NUCLEOTIDE SEQUENCE [LARGE SCALE GENOMIC DNA]</scope>
    <source>
        <strain evidence="11 12">JW12</strain>
    </source>
</reference>
<dbReference type="PANTHER" id="PTHR38779">
    <property type="entry name" value="TYPE II SECRETION SYSTEM PROTEIN I-RELATED"/>
    <property type="match status" value="1"/>
</dbReference>
<keyword evidence="3" id="KW-1003">Cell membrane</keyword>
<proteinExistence type="inferred from homology"/>
<evidence type="ECO:0000256" key="1">
    <source>
        <dbReference type="ARBA" id="ARBA00004377"/>
    </source>
</evidence>
<dbReference type="SUPFAM" id="SSF54523">
    <property type="entry name" value="Pili subunits"/>
    <property type="match status" value="1"/>
</dbReference>
<comment type="subcellular location">
    <subcellularLocation>
        <location evidence="1 9">Cell inner membrane</location>
        <topology evidence="1 9">Single-pass membrane protein</topology>
    </subcellularLocation>
</comment>
<dbReference type="InterPro" id="IPR003413">
    <property type="entry name" value="T2SS_GspI_C"/>
</dbReference>
<evidence type="ECO:0000256" key="9">
    <source>
        <dbReference type="RuleBase" id="RU368030"/>
    </source>
</evidence>
<keyword evidence="5 9" id="KW-0997">Cell inner membrane</keyword>
<dbReference type="EMBL" id="MJIC01000015">
    <property type="protein sequence ID" value="OFI33097.1"/>
    <property type="molecule type" value="Genomic_DNA"/>
</dbReference>
<dbReference type="Proteomes" id="UP000176037">
    <property type="component" value="Unassembled WGS sequence"/>
</dbReference>
<evidence type="ECO:0000256" key="3">
    <source>
        <dbReference type="ARBA" id="ARBA00022475"/>
    </source>
</evidence>
<dbReference type="RefSeq" id="WP_070177474.1">
    <property type="nucleotide sequence ID" value="NZ_BMJR01000002.1"/>
</dbReference>
<dbReference type="PANTHER" id="PTHR38779:SF2">
    <property type="entry name" value="TYPE II SECRETION SYSTEM PROTEIN I-RELATED"/>
    <property type="match status" value="1"/>
</dbReference>
<dbReference type="PROSITE" id="PS00409">
    <property type="entry name" value="PROKAR_NTER_METHYL"/>
    <property type="match status" value="1"/>
</dbReference>
<evidence type="ECO:0000256" key="5">
    <source>
        <dbReference type="ARBA" id="ARBA00022519"/>
    </source>
</evidence>
<keyword evidence="12" id="KW-1185">Reference proteome</keyword>
<evidence type="ECO:0000259" key="10">
    <source>
        <dbReference type="Pfam" id="PF02501"/>
    </source>
</evidence>
<keyword evidence="8 9" id="KW-0472">Membrane</keyword>
<dbReference type="GO" id="GO:0015628">
    <property type="term" value="P:protein secretion by the type II secretion system"/>
    <property type="evidence" value="ECO:0007669"/>
    <property type="project" value="UniProtKB-UniRule"/>
</dbReference>
<dbReference type="NCBIfam" id="TIGR01707">
    <property type="entry name" value="gspI"/>
    <property type="match status" value="1"/>
</dbReference>
<dbReference type="AlphaFoldDB" id="A0A1E8FAY7"/>
<dbReference type="Pfam" id="PF02501">
    <property type="entry name" value="T2SSI"/>
    <property type="match status" value="1"/>
</dbReference>
<gene>
    <name evidence="11" type="ORF">BFC17_02185</name>
</gene>
<comment type="subunit">
    <text evidence="9">Type II secretion is composed of four main components: the outer membrane complex, the inner membrane complex, the cytoplasmic secretion ATPase and the periplasm-spanning pseudopilus.</text>
</comment>
<dbReference type="GO" id="GO:0015627">
    <property type="term" value="C:type II protein secretion system complex"/>
    <property type="evidence" value="ECO:0007669"/>
    <property type="project" value="UniProtKB-UniRule"/>
</dbReference>
<name>A0A1E8FAY7_9ALTE</name>